<keyword evidence="1" id="KW-1133">Transmembrane helix</keyword>
<dbReference type="Proteomes" id="UP001209317">
    <property type="component" value="Unassembled WGS sequence"/>
</dbReference>
<keyword evidence="1" id="KW-0472">Membrane</keyword>
<dbReference type="RefSeq" id="WP_263036393.1">
    <property type="nucleotide sequence ID" value="NZ_JAOTPL010000001.1"/>
</dbReference>
<comment type="caution">
    <text evidence="2">The sequence shown here is derived from an EMBL/GenBank/DDBJ whole genome shotgun (WGS) entry which is preliminary data.</text>
</comment>
<evidence type="ECO:0000313" key="2">
    <source>
        <dbReference type="EMBL" id="MCU7692905.1"/>
    </source>
</evidence>
<proteinExistence type="predicted"/>
<protein>
    <submittedName>
        <fullName evidence="2">Uncharacterized protein</fullName>
    </submittedName>
</protein>
<reference evidence="2" key="1">
    <citation type="submission" date="2022-10" db="EMBL/GenBank/DDBJ databases">
        <authorList>
            <person name="Kim H.S."/>
            <person name="Kim J.-S."/>
            <person name="Suh M.K."/>
            <person name="Eom M.K."/>
            <person name="Lee J.-S."/>
        </authorList>
    </citation>
    <scope>NUCLEOTIDE SEQUENCE</scope>
    <source>
        <strain evidence="2">LIP-5</strain>
    </source>
</reference>
<feature type="transmembrane region" description="Helical" evidence="1">
    <location>
        <begin position="36"/>
        <end position="59"/>
    </location>
</feature>
<organism evidence="2 3">
    <name type="scientific">Haoranjiania flava</name>
    <dbReference type="NCBI Taxonomy" id="1856322"/>
    <lineage>
        <taxon>Bacteria</taxon>
        <taxon>Pseudomonadati</taxon>
        <taxon>Bacteroidota</taxon>
        <taxon>Chitinophagia</taxon>
        <taxon>Chitinophagales</taxon>
        <taxon>Chitinophagaceae</taxon>
        <taxon>Haoranjiania</taxon>
    </lineage>
</organism>
<dbReference type="EMBL" id="JAOTPL010000001">
    <property type="protein sequence ID" value="MCU7692905.1"/>
    <property type="molecule type" value="Genomic_DNA"/>
</dbReference>
<keyword evidence="3" id="KW-1185">Reference proteome</keyword>
<feature type="transmembrane region" description="Helical" evidence="1">
    <location>
        <begin position="65"/>
        <end position="84"/>
    </location>
</feature>
<name>A0AAE3IJ15_9BACT</name>
<accession>A0AAE3IJ15</accession>
<evidence type="ECO:0000313" key="3">
    <source>
        <dbReference type="Proteomes" id="UP001209317"/>
    </source>
</evidence>
<sequence>MKIRLITIFIFFTYCAFLIKVMVFKDVPFIRIGWMMIYFGAWQTDPANLILFKTILIYLPGGKGFIIGGINLIGNTVLVIPVGLRSPIKITDRTTIRNSAGAISASGLKIGNRVTIVIFNQIKTGRKFQPPF</sequence>
<dbReference type="AlphaFoldDB" id="A0AAE3IJ15"/>
<evidence type="ECO:0000256" key="1">
    <source>
        <dbReference type="SAM" id="Phobius"/>
    </source>
</evidence>
<feature type="transmembrane region" description="Helical" evidence="1">
    <location>
        <begin position="6"/>
        <end position="24"/>
    </location>
</feature>
<keyword evidence="1" id="KW-0812">Transmembrane</keyword>
<gene>
    <name evidence="2" type="ORF">OD355_00055</name>
</gene>